<sequence length="169" mass="18829">MCIRRLGSLPSPVPLVGPTAMSGVYEASAGAMSMTRRPHEEHQFCITMKEGGDLTTLEYRRIELSSKSPSCNPIPIHSSFLEEPLTLWEGLQKPGRQIWQWGGRISSAHHREDHGAGGSAVTTTQRFQRPKYHSFDDDSFALRGPGFAPEFLCCLEVMFHSDLIDSIVK</sequence>
<dbReference type="GeneID" id="37127139"/>
<evidence type="ECO:0000313" key="1">
    <source>
        <dbReference type="EMBL" id="PYH37043.1"/>
    </source>
</evidence>
<dbReference type="Proteomes" id="UP000247647">
    <property type="component" value="Unassembled WGS sequence"/>
</dbReference>
<organism evidence="1 2">
    <name type="scientific">Aspergillus neoniger (strain CBS 115656)</name>
    <dbReference type="NCBI Taxonomy" id="1448310"/>
    <lineage>
        <taxon>Eukaryota</taxon>
        <taxon>Fungi</taxon>
        <taxon>Dikarya</taxon>
        <taxon>Ascomycota</taxon>
        <taxon>Pezizomycotina</taxon>
        <taxon>Eurotiomycetes</taxon>
        <taxon>Eurotiomycetidae</taxon>
        <taxon>Eurotiales</taxon>
        <taxon>Aspergillaceae</taxon>
        <taxon>Aspergillus</taxon>
        <taxon>Aspergillus subgen. Circumdati</taxon>
    </lineage>
</organism>
<evidence type="ECO:0000313" key="2">
    <source>
        <dbReference type="Proteomes" id="UP000247647"/>
    </source>
</evidence>
<dbReference type="RefSeq" id="XP_025482521.1">
    <property type="nucleotide sequence ID" value="XM_025624683.1"/>
</dbReference>
<gene>
    <name evidence="1" type="ORF">BO87DRAFT_384191</name>
</gene>
<proteinExistence type="predicted"/>
<accession>A0A318YW45</accession>
<dbReference type="AlphaFoldDB" id="A0A318YW45"/>
<reference evidence="1" key="1">
    <citation type="submission" date="2016-12" db="EMBL/GenBank/DDBJ databases">
        <title>The genomes of Aspergillus section Nigri reveals drivers in fungal speciation.</title>
        <authorList>
            <consortium name="DOE Joint Genome Institute"/>
            <person name="Vesth T.C."/>
            <person name="Nybo J."/>
            <person name="Theobald S."/>
            <person name="Brandl J."/>
            <person name="Frisvad J.C."/>
            <person name="Nielsen K.F."/>
            <person name="Lyhne E.K."/>
            <person name="Kogle M.E."/>
            <person name="Kuo A."/>
            <person name="Riley R."/>
            <person name="Clum A."/>
            <person name="Nolan M."/>
            <person name="Lipzen A."/>
            <person name="Salamov A."/>
            <person name="Henrissat B."/>
            <person name="Wiebenga A."/>
            <person name="De Vries R.P."/>
            <person name="Grigoriev I.V."/>
            <person name="Mortensen U.H."/>
            <person name="Andersen M.R."/>
            <person name="Baker S.E."/>
        </authorList>
    </citation>
    <scope>NUCLEOTIDE SEQUENCE [LARGE SCALE GENOMIC DNA]</scope>
    <source>
        <strain evidence="1">CBS 115656</strain>
    </source>
</reference>
<keyword evidence="2" id="KW-1185">Reference proteome</keyword>
<dbReference type="EMBL" id="KZ821451">
    <property type="protein sequence ID" value="PYH37043.1"/>
    <property type="molecule type" value="Genomic_DNA"/>
</dbReference>
<name>A0A318YW45_ASPNB</name>
<protein>
    <submittedName>
        <fullName evidence="1">Uncharacterized protein</fullName>
    </submittedName>
</protein>